<evidence type="ECO:0000313" key="3">
    <source>
        <dbReference type="EMBL" id="GAA0970406.1"/>
    </source>
</evidence>
<name>A0ABN1S1W2_9ACTN</name>
<feature type="chain" id="PRO_5047161740" evidence="2">
    <location>
        <begin position="27"/>
        <end position="326"/>
    </location>
</feature>
<keyword evidence="2" id="KW-0732">Signal</keyword>
<keyword evidence="1" id="KW-0812">Transmembrane</keyword>
<keyword evidence="1" id="KW-1133">Transmembrane helix</keyword>
<dbReference type="EMBL" id="BAAAHH010000075">
    <property type="protein sequence ID" value="GAA0970406.1"/>
    <property type="molecule type" value="Genomic_DNA"/>
</dbReference>
<feature type="transmembrane region" description="Helical" evidence="1">
    <location>
        <begin position="141"/>
        <end position="163"/>
    </location>
</feature>
<feature type="signal peptide" evidence="2">
    <location>
        <begin position="1"/>
        <end position="26"/>
    </location>
</feature>
<evidence type="ECO:0000256" key="2">
    <source>
        <dbReference type="SAM" id="SignalP"/>
    </source>
</evidence>
<feature type="transmembrane region" description="Helical" evidence="1">
    <location>
        <begin position="284"/>
        <end position="307"/>
    </location>
</feature>
<reference evidence="3 4" key="1">
    <citation type="journal article" date="2019" name="Int. J. Syst. Evol. Microbiol.">
        <title>The Global Catalogue of Microorganisms (GCM) 10K type strain sequencing project: providing services to taxonomists for standard genome sequencing and annotation.</title>
        <authorList>
            <consortium name="The Broad Institute Genomics Platform"/>
            <consortium name="The Broad Institute Genome Sequencing Center for Infectious Disease"/>
            <person name="Wu L."/>
            <person name="Ma J."/>
        </authorList>
    </citation>
    <scope>NUCLEOTIDE SEQUENCE [LARGE SCALE GENOMIC DNA]</scope>
    <source>
        <strain evidence="3 4">JCM 10696</strain>
    </source>
</reference>
<dbReference type="RefSeq" id="WP_344247899.1">
    <property type="nucleotide sequence ID" value="NZ_BAAAHH010000075.1"/>
</dbReference>
<accession>A0ABN1S1W2</accession>
<sequence>MKTRPHPLVLALAVAAVQSLMVLAFAWPSANTAPRDVPLGVAGPDAAVTQLSQRLEQAQPGAFEVSSYPDEAAAREAIRDREVYGAVVVTPQGPKVLTASAASPAVAQALAQIASAQAGAPAPAVEDVVAADPDDPRGTGFATMILPLVMSGIAASAVLTLLVRTVRDRLLGVLVFAVAGGLLTALIAHTWLSLTPGSYLEVAAVAALASLATAAPITGLASLIGPPGIGVGALTLLFLGNPFSGAATGPELLPQPWGALGQLLQPGAAASLLRSVTFFDGAGALAPLLVLTAWALLGLALLAAGLLRRPPAPAASSDEEPVVLTA</sequence>
<dbReference type="Proteomes" id="UP001500665">
    <property type="component" value="Unassembled WGS sequence"/>
</dbReference>
<evidence type="ECO:0000313" key="4">
    <source>
        <dbReference type="Proteomes" id="UP001500665"/>
    </source>
</evidence>
<keyword evidence="4" id="KW-1185">Reference proteome</keyword>
<gene>
    <name evidence="3" type="ORF">GCM10009550_78100</name>
</gene>
<keyword evidence="1" id="KW-0472">Membrane</keyword>
<evidence type="ECO:0000256" key="1">
    <source>
        <dbReference type="SAM" id="Phobius"/>
    </source>
</evidence>
<proteinExistence type="predicted"/>
<feature type="transmembrane region" description="Helical" evidence="1">
    <location>
        <begin position="228"/>
        <end position="247"/>
    </location>
</feature>
<organism evidence="3 4">
    <name type="scientific">Actinocorallia libanotica</name>
    <dbReference type="NCBI Taxonomy" id="46162"/>
    <lineage>
        <taxon>Bacteria</taxon>
        <taxon>Bacillati</taxon>
        <taxon>Actinomycetota</taxon>
        <taxon>Actinomycetes</taxon>
        <taxon>Streptosporangiales</taxon>
        <taxon>Thermomonosporaceae</taxon>
        <taxon>Actinocorallia</taxon>
    </lineage>
</organism>
<feature type="transmembrane region" description="Helical" evidence="1">
    <location>
        <begin position="170"/>
        <end position="192"/>
    </location>
</feature>
<protein>
    <submittedName>
        <fullName evidence="3">Membrane protein</fullName>
    </submittedName>
</protein>
<comment type="caution">
    <text evidence="3">The sequence shown here is derived from an EMBL/GenBank/DDBJ whole genome shotgun (WGS) entry which is preliminary data.</text>
</comment>
<feature type="transmembrane region" description="Helical" evidence="1">
    <location>
        <begin position="198"/>
        <end position="221"/>
    </location>
</feature>